<gene>
    <name evidence="2" type="ORF">SNAT2548_LOCUS34672</name>
</gene>
<accession>A0A812V9K3</accession>
<dbReference type="Gene3D" id="3.40.50.300">
    <property type="entry name" value="P-loop containing nucleotide triphosphate hydrolases"/>
    <property type="match status" value="1"/>
</dbReference>
<evidence type="ECO:0000313" key="3">
    <source>
        <dbReference type="Proteomes" id="UP000604046"/>
    </source>
</evidence>
<dbReference type="InterPro" id="IPR014729">
    <property type="entry name" value="Rossmann-like_a/b/a_fold"/>
</dbReference>
<organism evidence="2 3">
    <name type="scientific">Symbiodinium natans</name>
    <dbReference type="NCBI Taxonomy" id="878477"/>
    <lineage>
        <taxon>Eukaryota</taxon>
        <taxon>Sar</taxon>
        <taxon>Alveolata</taxon>
        <taxon>Dinophyceae</taxon>
        <taxon>Suessiales</taxon>
        <taxon>Symbiodiniaceae</taxon>
        <taxon>Symbiodinium</taxon>
    </lineage>
</organism>
<dbReference type="GO" id="GO:0003824">
    <property type="term" value="F:catalytic activity"/>
    <property type="evidence" value="ECO:0007669"/>
    <property type="project" value="InterPro"/>
</dbReference>
<dbReference type="SUPFAM" id="SSF52374">
    <property type="entry name" value="Nucleotidylyl transferase"/>
    <property type="match status" value="1"/>
</dbReference>
<proteinExistence type="predicted"/>
<keyword evidence="3" id="KW-1185">Reference proteome</keyword>
<reference evidence="2" key="1">
    <citation type="submission" date="2021-02" db="EMBL/GenBank/DDBJ databases">
        <authorList>
            <person name="Dougan E. K."/>
            <person name="Rhodes N."/>
            <person name="Thang M."/>
            <person name="Chan C."/>
        </authorList>
    </citation>
    <scope>NUCLEOTIDE SEQUENCE</scope>
</reference>
<dbReference type="OrthoDB" id="429909at2759"/>
<dbReference type="InterPro" id="IPR004821">
    <property type="entry name" value="Cyt_trans-like"/>
</dbReference>
<dbReference type="Pfam" id="PF01467">
    <property type="entry name" value="CTP_transf_like"/>
    <property type="match status" value="1"/>
</dbReference>
<feature type="domain" description="Cytidyltransferase-like" evidence="1">
    <location>
        <begin position="62"/>
        <end position="146"/>
    </location>
</feature>
<dbReference type="AlphaFoldDB" id="A0A812V9K3"/>
<comment type="caution">
    <text evidence="2">The sequence shown here is derived from an EMBL/GenBank/DDBJ whole genome shotgun (WGS) entry which is preliminary data.</text>
</comment>
<dbReference type="NCBIfam" id="TIGR00125">
    <property type="entry name" value="cyt_tran_rel"/>
    <property type="match status" value="1"/>
</dbReference>
<evidence type="ECO:0000259" key="1">
    <source>
        <dbReference type="Pfam" id="PF01467"/>
    </source>
</evidence>
<dbReference type="Gene3D" id="3.40.50.620">
    <property type="entry name" value="HUPs"/>
    <property type="match status" value="1"/>
</dbReference>
<dbReference type="Pfam" id="PF13238">
    <property type="entry name" value="AAA_18"/>
    <property type="match status" value="1"/>
</dbReference>
<dbReference type="EMBL" id="CAJNDS010002823">
    <property type="protein sequence ID" value="CAE7609957.1"/>
    <property type="molecule type" value="Genomic_DNA"/>
</dbReference>
<dbReference type="InterPro" id="IPR029063">
    <property type="entry name" value="SAM-dependent_MTases_sf"/>
</dbReference>
<sequence length="614" mass="67610">MAWTANEGRGKGHRPFRESSSWETDWSWDHWSWSSWWSWTAEPSQSSRAAKGGTRRPSAVAVYFGTFDPIHENHIGLAKFALEKGLAQLVYFVVNGDNPLKPLAASYEERLALVQLRLEVQSDTRIRCFRLTREETQRMRWSDREEMCKKIRTEAASELGGHLQALQMLGQDSFEQAVSRSSNAKGSHKGRSKGIFSTGTRFLVFPRGHGGDYVQIPRHMKDRVQIAKDYVDPVLLSSTDVRALASTTGGLDGRIHPALQQRVVEIYTRPRQFFLLFQGPPGAGKTTLGKRLEAELGFYHLSGGEAYRAAKARASVSTRAQANQQTVAKVFAALALAAARLKPAPVSFDGFLPKDLPDFEEKVGQIGLIVNLRCSEEVLWQRLGERGPRAHDVQLEGDKRLASFAQHSAGYDAALGAREDAEGVVRELAADAPLDEVFEGLKALVREAAETHNLHLPEAGQPGSGMLIDDGFWSRIFQEIEASPAQSYNLRRNAASMRARQGSRSLKNLNNLVKDVLIHWAVREVASFLPAGPSCVVSALDVASGRGGDQLKFVKAAEVCGCRICYTAIDIAKDVAGPGPGLGHGSDPDTDLDTLTIRSCTVTRKFCLQRLSIY</sequence>
<evidence type="ECO:0000313" key="2">
    <source>
        <dbReference type="EMBL" id="CAE7609957.1"/>
    </source>
</evidence>
<name>A0A812V9K3_9DINO</name>
<dbReference type="Gene3D" id="3.40.50.150">
    <property type="entry name" value="Vaccinia Virus protein VP39"/>
    <property type="match status" value="1"/>
</dbReference>
<protein>
    <recommendedName>
        <fullName evidence="1">Cytidyltransferase-like domain-containing protein</fullName>
    </recommendedName>
</protein>
<dbReference type="SUPFAM" id="SSF52540">
    <property type="entry name" value="P-loop containing nucleoside triphosphate hydrolases"/>
    <property type="match status" value="1"/>
</dbReference>
<dbReference type="Proteomes" id="UP000604046">
    <property type="component" value="Unassembled WGS sequence"/>
</dbReference>
<dbReference type="InterPro" id="IPR027417">
    <property type="entry name" value="P-loop_NTPase"/>
</dbReference>